<keyword evidence="2" id="KW-1185">Reference proteome</keyword>
<evidence type="ECO:0000313" key="1">
    <source>
        <dbReference type="EMBL" id="OJG20003.1"/>
    </source>
</evidence>
<protein>
    <submittedName>
        <fullName evidence="1">Uncharacterized protein</fullName>
    </submittedName>
</protein>
<organism evidence="1 2">
    <name type="scientific">Enterococcus canis</name>
    <dbReference type="NCBI Taxonomy" id="214095"/>
    <lineage>
        <taxon>Bacteria</taxon>
        <taxon>Bacillati</taxon>
        <taxon>Bacillota</taxon>
        <taxon>Bacilli</taxon>
        <taxon>Lactobacillales</taxon>
        <taxon>Enterococcaceae</taxon>
        <taxon>Enterococcus</taxon>
    </lineage>
</organism>
<sequence>MLADFEEALGSVANEAADGFIGSRVEPRIFRPYVVMT</sequence>
<gene>
    <name evidence="1" type="ORF">RU97_GL000236</name>
</gene>
<comment type="caution">
    <text evidence="1">The sequence shown here is derived from an EMBL/GenBank/DDBJ whole genome shotgun (WGS) entry which is preliminary data.</text>
</comment>
<dbReference type="AlphaFoldDB" id="A0A1L8RJS0"/>
<evidence type="ECO:0000313" key="2">
    <source>
        <dbReference type="Proteomes" id="UP000181884"/>
    </source>
</evidence>
<name>A0A1L8RJS0_9ENTE</name>
<reference evidence="1 2" key="1">
    <citation type="submission" date="2014-12" db="EMBL/GenBank/DDBJ databases">
        <title>Draft genome sequences of 29 type strains of Enterococci.</title>
        <authorList>
            <person name="Zhong Z."/>
            <person name="Sun Z."/>
            <person name="Liu W."/>
            <person name="Zhang W."/>
            <person name="Zhang H."/>
        </authorList>
    </citation>
    <scope>NUCLEOTIDE SEQUENCE [LARGE SCALE GENOMIC DNA]</scope>
    <source>
        <strain evidence="1 2">DSM 17029</strain>
    </source>
</reference>
<accession>A0A1L8RJS0</accession>
<proteinExistence type="predicted"/>
<dbReference type="EMBL" id="JXKH01000001">
    <property type="protein sequence ID" value="OJG20003.1"/>
    <property type="molecule type" value="Genomic_DNA"/>
</dbReference>
<dbReference type="Proteomes" id="UP000181884">
    <property type="component" value="Unassembled WGS sequence"/>
</dbReference>
<dbReference type="STRING" id="214095.RU97_GL000236"/>